<evidence type="ECO:0000313" key="2">
    <source>
        <dbReference type="Proteomes" id="UP001239111"/>
    </source>
</evidence>
<accession>A0ACC2NKX3</accession>
<keyword evidence="2" id="KW-1185">Reference proteome</keyword>
<dbReference type="EMBL" id="CM056743">
    <property type="protein sequence ID" value="KAJ8671843.1"/>
    <property type="molecule type" value="Genomic_DNA"/>
</dbReference>
<sequence>MVTGLAQIPHLVQMPRLGISGAEMDVSGTFPRKPSSKNFCVSSSMQSWFPGGFDGNVSPVTPGGCDPVVAVQGSVGFLDVSGETFSSFSRLKRSGSRGAEASPDH</sequence>
<organism evidence="1 2">
    <name type="scientific">Eretmocerus hayati</name>
    <dbReference type="NCBI Taxonomy" id="131215"/>
    <lineage>
        <taxon>Eukaryota</taxon>
        <taxon>Metazoa</taxon>
        <taxon>Ecdysozoa</taxon>
        <taxon>Arthropoda</taxon>
        <taxon>Hexapoda</taxon>
        <taxon>Insecta</taxon>
        <taxon>Pterygota</taxon>
        <taxon>Neoptera</taxon>
        <taxon>Endopterygota</taxon>
        <taxon>Hymenoptera</taxon>
        <taxon>Apocrita</taxon>
        <taxon>Proctotrupomorpha</taxon>
        <taxon>Chalcidoidea</taxon>
        <taxon>Aphelinidae</taxon>
        <taxon>Aphelininae</taxon>
        <taxon>Eretmocerus</taxon>
    </lineage>
</organism>
<reference evidence="1" key="1">
    <citation type="submission" date="2023-04" db="EMBL/GenBank/DDBJ databases">
        <title>A chromosome-level genome assembly of the parasitoid wasp Eretmocerus hayati.</title>
        <authorList>
            <person name="Zhong Y."/>
            <person name="Liu S."/>
            <person name="Liu Y."/>
        </authorList>
    </citation>
    <scope>NUCLEOTIDE SEQUENCE</scope>
    <source>
        <strain evidence="1">ZJU_SS_LIU_2023</strain>
    </source>
</reference>
<evidence type="ECO:0000313" key="1">
    <source>
        <dbReference type="EMBL" id="KAJ8671843.1"/>
    </source>
</evidence>
<protein>
    <submittedName>
        <fullName evidence="1">Uncharacterized protein</fullName>
    </submittedName>
</protein>
<gene>
    <name evidence="1" type="ORF">QAD02_003102</name>
</gene>
<proteinExistence type="predicted"/>
<name>A0ACC2NKX3_9HYME</name>
<dbReference type="Proteomes" id="UP001239111">
    <property type="component" value="Chromosome 3"/>
</dbReference>
<comment type="caution">
    <text evidence="1">The sequence shown here is derived from an EMBL/GenBank/DDBJ whole genome shotgun (WGS) entry which is preliminary data.</text>
</comment>